<dbReference type="InterPro" id="IPR041588">
    <property type="entry name" value="Integrase_H2C2"/>
</dbReference>
<keyword evidence="12" id="KW-0239">DNA-directed DNA polymerase</keyword>
<keyword evidence="14" id="KW-0233">DNA recombination</keyword>
<dbReference type="InterPro" id="IPR001584">
    <property type="entry name" value="Integrase_cat-core"/>
</dbReference>
<dbReference type="InterPro" id="IPR043502">
    <property type="entry name" value="DNA/RNA_pol_sf"/>
</dbReference>
<keyword evidence="8" id="KW-0378">Hydrolase</keyword>
<dbReference type="GO" id="GO:0003887">
    <property type="term" value="F:DNA-directed DNA polymerase activity"/>
    <property type="evidence" value="ECO:0007669"/>
    <property type="project" value="UniProtKB-KW"/>
</dbReference>
<dbReference type="Gene3D" id="1.10.340.70">
    <property type="match status" value="1"/>
</dbReference>
<evidence type="ECO:0000256" key="8">
    <source>
        <dbReference type="ARBA" id="ARBA00022801"/>
    </source>
</evidence>
<keyword evidence="2" id="KW-0808">Transferase</keyword>
<reference evidence="16 17" key="1">
    <citation type="journal article" date="2017" name="Genome Biol. Evol.">
        <title>Phytophthora megakarya and P. palmivora, closely related causal agents of cacao black pod rot, underwent increases in genome sizes and gene numbers by different mechanisms.</title>
        <authorList>
            <person name="Ali S.S."/>
            <person name="Shao J."/>
            <person name="Lary D.J."/>
            <person name="Kronmiller B."/>
            <person name="Shen D."/>
            <person name="Strem M.D."/>
            <person name="Amoako-Attah I."/>
            <person name="Akrofi A.Y."/>
            <person name="Begoude B.A."/>
            <person name="Ten Hoopen G.M."/>
            <person name="Coulibaly K."/>
            <person name="Kebe B.I."/>
            <person name="Melnick R.L."/>
            <person name="Guiltinan M.J."/>
            <person name="Tyler B.M."/>
            <person name="Meinhardt L.W."/>
            <person name="Bailey B.A."/>
        </authorList>
    </citation>
    <scope>NUCLEOTIDE SEQUENCE [LARGE SCALE GENOMIC DNA]</scope>
    <source>
        <strain evidence="17">sbr112.9</strain>
    </source>
</reference>
<dbReference type="SUPFAM" id="SSF53098">
    <property type="entry name" value="Ribonuclease H-like"/>
    <property type="match status" value="1"/>
</dbReference>
<dbReference type="GO" id="GO:0006508">
    <property type="term" value="P:proteolysis"/>
    <property type="evidence" value="ECO:0007669"/>
    <property type="project" value="UniProtKB-KW"/>
</dbReference>
<proteinExistence type="predicted"/>
<evidence type="ECO:0000256" key="10">
    <source>
        <dbReference type="ARBA" id="ARBA00022908"/>
    </source>
</evidence>
<dbReference type="Pfam" id="PF24626">
    <property type="entry name" value="SH3_Tf2-1"/>
    <property type="match status" value="1"/>
</dbReference>
<keyword evidence="10" id="KW-0229">DNA integration</keyword>
<dbReference type="InterPro" id="IPR050951">
    <property type="entry name" value="Retrovirus_Pol_polyprotein"/>
</dbReference>
<evidence type="ECO:0000313" key="16">
    <source>
        <dbReference type="EMBL" id="POM74981.1"/>
    </source>
</evidence>
<evidence type="ECO:0000256" key="12">
    <source>
        <dbReference type="ARBA" id="ARBA00022932"/>
    </source>
</evidence>
<keyword evidence="9" id="KW-0460">Magnesium</keyword>
<evidence type="ECO:0000259" key="15">
    <source>
        <dbReference type="PROSITE" id="PS50994"/>
    </source>
</evidence>
<keyword evidence="5" id="KW-0479">Metal-binding</keyword>
<keyword evidence="6" id="KW-0064">Aspartyl protease</keyword>
<evidence type="ECO:0000256" key="13">
    <source>
        <dbReference type="ARBA" id="ARBA00023125"/>
    </source>
</evidence>
<dbReference type="GO" id="GO:0004519">
    <property type="term" value="F:endonuclease activity"/>
    <property type="evidence" value="ECO:0007669"/>
    <property type="project" value="UniProtKB-KW"/>
</dbReference>
<dbReference type="Pfam" id="PF17921">
    <property type="entry name" value="Integrase_H2C2"/>
    <property type="match status" value="1"/>
</dbReference>
<feature type="domain" description="Integrase catalytic" evidence="15">
    <location>
        <begin position="241"/>
        <end position="404"/>
    </location>
</feature>
<keyword evidence="4" id="KW-0540">Nuclease</keyword>
<evidence type="ECO:0000256" key="1">
    <source>
        <dbReference type="ARBA" id="ARBA00022670"/>
    </source>
</evidence>
<dbReference type="SUPFAM" id="SSF56672">
    <property type="entry name" value="DNA/RNA polymerases"/>
    <property type="match status" value="1"/>
</dbReference>
<keyword evidence="7" id="KW-0255">Endonuclease</keyword>
<sequence length="592" mass="68373">MKPAGLKYPTQQQERLAIVNALAAFRIYCLDKPLIVETDLTQKMANRRLARWYDILAEYQPTFSYLPGAKNGIVDALSRRPDLQPETKFFHDLSITSFNDTSFSLAISDVVMNSDTISKIKKAYNKDRERSATLKHKECKQHRKLYRCYFEEHGLLQYQSPADDNLRIVVPNDAKLRQQIIGECHDANYGGHPGAERTYLTLVRHWYWAKMLKAIQKFIADCEPCRRNKPRLTKAPGLLEPLKIPDERWRSISMDFIADLPQTKRKVNSIWVVVDRLTKRCQFVSTTKTVTADEGVAQLFDHICKLHGMPTNIVSDRDRKFVSAFWQHIFKSVGTRLSMTVAHRAQGDGQTERMNRTLEEYLRSYVGPLQDDWDLHLVNAEFAINSTVNSSTKLAPFEADLGYIPLNPLQLAAEQCQNVPKSRRGAEFQERQNAILFRCREALAQAQERMRDIYDRNREEQAFNVGDQVYLSTRNLDPKHTGLPNSSKFGPKWIGPYTVVRKVHNHAYELNIQAENKLHPVFNTGSLKPYMASTRLSKPSEVILADGSVGHVIKSIKGKRRWKRRTEFLVEWWEKSNQHGNQWIISRKSQTL</sequence>
<evidence type="ECO:0000256" key="9">
    <source>
        <dbReference type="ARBA" id="ARBA00022842"/>
    </source>
</evidence>
<dbReference type="Proteomes" id="UP000237271">
    <property type="component" value="Unassembled WGS sequence"/>
</dbReference>
<keyword evidence="17" id="KW-1185">Reference proteome</keyword>
<comment type="caution">
    <text evidence="16">The sequence shown here is derived from an EMBL/GenBank/DDBJ whole genome shotgun (WGS) entry which is preliminary data.</text>
</comment>
<keyword evidence="3" id="KW-0548">Nucleotidyltransferase</keyword>
<dbReference type="PANTHER" id="PTHR37984:SF5">
    <property type="entry name" value="PROTEIN NYNRIN-LIKE"/>
    <property type="match status" value="1"/>
</dbReference>
<evidence type="ECO:0000256" key="3">
    <source>
        <dbReference type="ARBA" id="ARBA00022695"/>
    </source>
</evidence>
<evidence type="ECO:0000256" key="14">
    <source>
        <dbReference type="ARBA" id="ARBA00023172"/>
    </source>
</evidence>
<dbReference type="AlphaFoldDB" id="A0A2P4YB02"/>
<dbReference type="GO" id="GO:0006310">
    <property type="term" value="P:DNA recombination"/>
    <property type="evidence" value="ECO:0007669"/>
    <property type="project" value="UniProtKB-KW"/>
</dbReference>
<evidence type="ECO:0000256" key="7">
    <source>
        <dbReference type="ARBA" id="ARBA00022759"/>
    </source>
</evidence>
<evidence type="ECO:0000256" key="4">
    <source>
        <dbReference type="ARBA" id="ARBA00022722"/>
    </source>
</evidence>
<dbReference type="Gene3D" id="3.30.420.10">
    <property type="entry name" value="Ribonuclease H-like superfamily/Ribonuclease H"/>
    <property type="match status" value="1"/>
</dbReference>
<dbReference type="GO" id="GO:0015074">
    <property type="term" value="P:DNA integration"/>
    <property type="evidence" value="ECO:0007669"/>
    <property type="project" value="UniProtKB-KW"/>
</dbReference>
<organism evidence="16 17">
    <name type="scientific">Phytophthora palmivora</name>
    <dbReference type="NCBI Taxonomy" id="4796"/>
    <lineage>
        <taxon>Eukaryota</taxon>
        <taxon>Sar</taxon>
        <taxon>Stramenopiles</taxon>
        <taxon>Oomycota</taxon>
        <taxon>Peronosporomycetes</taxon>
        <taxon>Peronosporales</taxon>
        <taxon>Peronosporaceae</taxon>
        <taxon>Phytophthora</taxon>
    </lineage>
</organism>
<dbReference type="GO" id="GO:0003677">
    <property type="term" value="F:DNA binding"/>
    <property type="evidence" value="ECO:0007669"/>
    <property type="project" value="UniProtKB-KW"/>
</dbReference>
<dbReference type="InterPro" id="IPR056924">
    <property type="entry name" value="SH3_Tf2-1"/>
</dbReference>
<dbReference type="EMBL" id="NCKW01004182">
    <property type="protein sequence ID" value="POM74981.1"/>
    <property type="molecule type" value="Genomic_DNA"/>
</dbReference>
<evidence type="ECO:0000256" key="2">
    <source>
        <dbReference type="ARBA" id="ARBA00022679"/>
    </source>
</evidence>
<dbReference type="GO" id="GO:0003964">
    <property type="term" value="F:RNA-directed DNA polymerase activity"/>
    <property type="evidence" value="ECO:0007669"/>
    <property type="project" value="UniProtKB-KW"/>
</dbReference>
<dbReference type="Pfam" id="PF17917">
    <property type="entry name" value="RT_RNaseH"/>
    <property type="match status" value="1"/>
</dbReference>
<dbReference type="GO" id="GO:0004190">
    <property type="term" value="F:aspartic-type endopeptidase activity"/>
    <property type="evidence" value="ECO:0007669"/>
    <property type="project" value="UniProtKB-KW"/>
</dbReference>
<keyword evidence="1" id="KW-0645">Protease</keyword>
<dbReference type="InterPro" id="IPR041373">
    <property type="entry name" value="RT_RNaseH"/>
</dbReference>
<accession>A0A2P4YB02</accession>
<evidence type="ECO:0000256" key="6">
    <source>
        <dbReference type="ARBA" id="ARBA00022750"/>
    </source>
</evidence>
<keyword evidence="13" id="KW-0238">DNA-binding</keyword>
<keyword evidence="11" id="KW-0695">RNA-directed DNA polymerase</keyword>
<dbReference type="PROSITE" id="PS50994">
    <property type="entry name" value="INTEGRASE"/>
    <property type="match status" value="1"/>
</dbReference>
<dbReference type="OrthoDB" id="102286at2759"/>
<dbReference type="GO" id="GO:0046872">
    <property type="term" value="F:metal ion binding"/>
    <property type="evidence" value="ECO:0007669"/>
    <property type="project" value="UniProtKB-KW"/>
</dbReference>
<dbReference type="InterPro" id="IPR036397">
    <property type="entry name" value="RNaseH_sf"/>
</dbReference>
<dbReference type="InterPro" id="IPR012337">
    <property type="entry name" value="RNaseH-like_sf"/>
</dbReference>
<dbReference type="FunFam" id="1.10.340.70:FF:000001">
    <property type="entry name" value="Retrovirus-related Pol polyprotein from transposon gypsy-like Protein"/>
    <property type="match status" value="1"/>
</dbReference>
<evidence type="ECO:0000313" key="17">
    <source>
        <dbReference type="Proteomes" id="UP000237271"/>
    </source>
</evidence>
<protein>
    <submittedName>
        <fullName evidence="16">Polyprotein</fullName>
    </submittedName>
</protein>
<dbReference type="PANTHER" id="PTHR37984">
    <property type="entry name" value="PROTEIN CBG26694"/>
    <property type="match status" value="1"/>
</dbReference>
<name>A0A2P4YB02_9STRA</name>
<gene>
    <name evidence="16" type="ORF">PHPALM_7973</name>
</gene>
<evidence type="ECO:0000256" key="5">
    <source>
        <dbReference type="ARBA" id="ARBA00022723"/>
    </source>
</evidence>
<evidence type="ECO:0000256" key="11">
    <source>
        <dbReference type="ARBA" id="ARBA00022918"/>
    </source>
</evidence>